<dbReference type="RefSeq" id="XP_062629134.1">
    <property type="nucleotide sequence ID" value="XM_062773150.1"/>
</dbReference>
<dbReference type="EMBL" id="CP086717">
    <property type="protein sequence ID" value="WOO83102.1"/>
    <property type="molecule type" value="Genomic_DNA"/>
</dbReference>
<keyword evidence="2" id="KW-1185">Reference proteome</keyword>
<name>A0AAF0YBU4_9TREE</name>
<organism evidence="1 2">
    <name type="scientific">Vanrija pseudolonga</name>
    <dbReference type="NCBI Taxonomy" id="143232"/>
    <lineage>
        <taxon>Eukaryota</taxon>
        <taxon>Fungi</taxon>
        <taxon>Dikarya</taxon>
        <taxon>Basidiomycota</taxon>
        <taxon>Agaricomycotina</taxon>
        <taxon>Tremellomycetes</taxon>
        <taxon>Trichosporonales</taxon>
        <taxon>Trichosporonaceae</taxon>
        <taxon>Vanrija</taxon>
    </lineage>
</organism>
<accession>A0AAF0YBU4</accession>
<evidence type="ECO:0000313" key="1">
    <source>
        <dbReference type="EMBL" id="WOO83102.1"/>
    </source>
</evidence>
<dbReference type="AlphaFoldDB" id="A0AAF0YBU4"/>
<reference evidence="1" key="1">
    <citation type="submission" date="2023-10" db="EMBL/GenBank/DDBJ databases">
        <authorList>
            <person name="Noh H."/>
        </authorList>
    </citation>
    <scope>NUCLEOTIDE SEQUENCE</scope>
    <source>
        <strain evidence="1">DUCC4014</strain>
    </source>
</reference>
<proteinExistence type="predicted"/>
<sequence>MSRQQPRTRASTLSPVPAEHLLNAEPLPTNDPHIVVFRRMRFHVAFTEPRWAPIILSSDGVAFHFDLALLGEVSRFFHRLQMLPSHRTPFASDPTAIALHVAKYEALAVILTLVRDDHVFLTGLRHVPPVPISHENPEIRVNFYDICFAYEFSPRITWFLPHPAWAGSIEGPAPDQTEHDALVDRQTTAAVQVAATYNYS</sequence>
<protein>
    <submittedName>
        <fullName evidence="1">Uncharacterized protein</fullName>
    </submittedName>
</protein>
<dbReference type="Proteomes" id="UP000827549">
    <property type="component" value="Chromosome 4"/>
</dbReference>
<evidence type="ECO:0000313" key="2">
    <source>
        <dbReference type="Proteomes" id="UP000827549"/>
    </source>
</evidence>
<dbReference type="GeneID" id="87809805"/>
<gene>
    <name evidence="1" type="ORF">LOC62_04G006583</name>
</gene>